<dbReference type="GO" id="GO:0015031">
    <property type="term" value="P:protein transport"/>
    <property type="evidence" value="ECO:0007669"/>
    <property type="project" value="UniProtKB-KW"/>
</dbReference>
<dbReference type="GO" id="GO:0031965">
    <property type="term" value="C:nuclear membrane"/>
    <property type="evidence" value="ECO:0007669"/>
    <property type="project" value="UniProtKB-SubCell"/>
</dbReference>
<proteinExistence type="inferred from homology"/>
<evidence type="ECO:0000256" key="5">
    <source>
        <dbReference type="ARBA" id="ARBA00022692"/>
    </source>
</evidence>
<keyword evidence="5 13" id="KW-0812">Transmembrane</keyword>
<accession>A0A8E0S6F8</accession>
<evidence type="ECO:0000256" key="8">
    <source>
        <dbReference type="ARBA" id="ARBA00022989"/>
    </source>
</evidence>
<organism evidence="14 15">
    <name type="scientific">Fasciolopsis buskii</name>
    <dbReference type="NCBI Taxonomy" id="27845"/>
    <lineage>
        <taxon>Eukaryota</taxon>
        <taxon>Metazoa</taxon>
        <taxon>Spiralia</taxon>
        <taxon>Lophotrochozoa</taxon>
        <taxon>Platyhelminthes</taxon>
        <taxon>Trematoda</taxon>
        <taxon>Digenea</taxon>
        <taxon>Plagiorchiida</taxon>
        <taxon>Echinostomata</taxon>
        <taxon>Echinostomatoidea</taxon>
        <taxon>Fasciolidae</taxon>
        <taxon>Fasciolopsis</taxon>
    </lineage>
</organism>
<keyword evidence="7" id="KW-0653">Protein transport</keyword>
<dbReference type="PANTHER" id="PTHR13269:SF6">
    <property type="entry name" value="NUCLEOPORIN NDC1"/>
    <property type="match status" value="1"/>
</dbReference>
<evidence type="ECO:0000256" key="9">
    <source>
        <dbReference type="ARBA" id="ARBA00023010"/>
    </source>
</evidence>
<evidence type="ECO:0000256" key="1">
    <source>
        <dbReference type="ARBA" id="ARBA00004232"/>
    </source>
</evidence>
<evidence type="ECO:0000256" key="12">
    <source>
        <dbReference type="ARBA" id="ARBA00023242"/>
    </source>
</evidence>
<evidence type="ECO:0000256" key="10">
    <source>
        <dbReference type="ARBA" id="ARBA00023132"/>
    </source>
</evidence>
<keyword evidence="15" id="KW-1185">Reference proteome</keyword>
<dbReference type="InterPro" id="IPR019049">
    <property type="entry name" value="Nucleoporin_prot_Ndc1/Nup"/>
</dbReference>
<dbReference type="GO" id="GO:0030674">
    <property type="term" value="F:protein-macromolecule adaptor activity"/>
    <property type="evidence" value="ECO:0007669"/>
    <property type="project" value="TreeGrafter"/>
</dbReference>
<keyword evidence="12" id="KW-0539">Nucleus</keyword>
<name>A0A8E0S6F8_9TREM</name>
<dbReference type="Pfam" id="PF09531">
    <property type="entry name" value="Ndc1_Nup"/>
    <property type="match status" value="1"/>
</dbReference>
<evidence type="ECO:0000256" key="7">
    <source>
        <dbReference type="ARBA" id="ARBA00022927"/>
    </source>
</evidence>
<comment type="similarity">
    <text evidence="3">Belongs to the NDC1 family.</text>
</comment>
<comment type="caution">
    <text evidence="14">The sequence shown here is derived from an EMBL/GenBank/DDBJ whole genome shotgun (WGS) entry which is preliminary data.</text>
</comment>
<evidence type="ECO:0000256" key="2">
    <source>
        <dbReference type="ARBA" id="ARBA00004567"/>
    </source>
</evidence>
<keyword evidence="11 13" id="KW-0472">Membrane</keyword>
<dbReference type="AlphaFoldDB" id="A0A8E0S6F8"/>
<keyword evidence="9" id="KW-0811">Translocation</keyword>
<evidence type="ECO:0000256" key="11">
    <source>
        <dbReference type="ARBA" id="ARBA00023136"/>
    </source>
</evidence>
<evidence type="ECO:0000256" key="6">
    <source>
        <dbReference type="ARBA" id="ARBA00022816"/>
    </source>
</evidence>
<dbReference type="GO" id="GO:0070762">
    <property type="term" value="C:nuclear pore transmembrane ring"/>
    <property type="evidence" value="ECO:0007669"/>
    <property type="project" value="TreeGrafter"/>
</dbReference>
<evidence type="ECO:0000256" key="13">
    <source>
        <dbReference type="SAM" id="Phobius"/>
    </source>
</evidence>
<evidence type="ECO:0000313" key="15">
    <source>
        <dbReference type="Proteomes" id="UP000728185"/>
    </source>
</evidence>
<feature type="transmembrane region" description="Helical" evidence="13">
    <location>
        <begin position="101"/>
        <end position="124"/>
    </location>
</feature>
<gene>
    <name evidence="14" type="ORF">FBUS_02287</name>
</gene>
<keyword evidence="6" id="KW-0509">mRNA transport</keyword>
<dbReference type="EMBL" id="LUCM01001215">
    <property type="protein sequence ID" value="KAA0199285.1"/>
    <property type="molecule type" value="Genomic_DNA"/>
</dbReference>
<keyword evidence="10" id="KW-0906">Nuclear pore complex</keyword>
<dbReference type="Proteomes" id="UP000728185">
    <property type="component" value="Unassembled WGS sequence"/>
</dbReference>
<feature type="transmembrane region" description="Helical" evidence="13">
    <location>
        <begin position="219"/>
        <end position="239"/>
    </location>
</feature>
<reference evidence="14" key="1">
    <citation type="submission" date="2019-05" db="EMBL/GenBank/DDBJ databases">
        <title>Annotation for the trematode Fasciolopsis buski.</title>
        <authorList>
            <person name="Choi Y.-J."/>
        </authorList>
    </citation>
    <scope>NUCLEOTIDE SEQUENCE</scope>
    <source>
        <strain evidence="14">HT</strain>
        <tissue evidence="14">Whole worm</tissue>
    </source>
</reference>
<dbReference type="GO" id="GO:0051028">
    <property type="term" value="P:mRNA transport"/>
    <property type="evidence" value="ECO:0007669"/>
    <property type="project" value="UniProtKB-KW"/>
</dbReference>
<protein>
    <submittedName>
        <fullName evidence="14">Uncharacterized protein</fullName>
    </submittedName>
</protein>
<feature type="transmembrane region" description="Helical" evidence="13">
    <location>
        <begin position="58"/>
        <end position="81"/>
    </location>
</feature>
<evidence type="ECO:0000256" key="4">
    <source>
        <dbReference type="ARBA" id="ARBA00022448"/>
    </source>
</evidence>
<evidence type="ECO:0000313" key="14">
    <source>
        <dbReference type="EMBL" id="KAA0199285.1"/>
    </source>
</evidence>
<evidence type="ECO:0000256" key="3">
    <source>
        <dbReference type="ARBA" id="ARBA00005760"/>
    </source>
</evidence>
<sequence>MNEIRQEMQLRLVLSCFMASVVSTISLLSMAFICNLGFIRPWNWATKMFVSSSSPWQFLAFLMNNLSIVAVTIIFYTRLSVSDKIASKYYEIFTSVLTESLNVILAAMLIAGLNTYFVLTIIAPNKYCSIFSETHMFMFNQRTHCLVSCGTFIGLLFCLTLIIFNRLTLIYSQPPTFLVDIMREHTVSRVLSTIGRILYFIPVYVLLPKPFCAHNRFSVWFLFLDIRLLVLLFAVGFHLQFSWACAVSILKWQFTRPIEGNLEPLIQPVDGSQEALIKSKQKLQQHLALEHMADLVATNSCARASVFSLSSLGERPVVWRQISGWCVSVLEQFTTTVQTTNNALLQKSVQASLPYAEIKYKGHLPASLRAQIRHRMKSNANSLLQPGSLSVDSKSLTDFLMDRDFLGALKALQIQISSMLRRLPVIQALYAEMPYSVTANVFAGFQCLDTNPGLFVSGQAVIWATEVLACLTLASYTEDMYGSVQRSLGRILVLFADGLEVRMRSVIELLR</sequence>
<feature type="transmembrane region" description="Helical" evidence="13">
    <location>
        <begin position="145"/>
        <end position="167"/>
    </location>
</feature>
<keyword evidence="4" id="KW-0813">Transport</keyword>
<feature type="transmembrane region" description="Helical" evidence="13">
    <location>
        <begin position="187"/>
        <end position="207"/>
    </location>
</feature>
<comment type="subcellular location">
    <subcellularLocation>
        <location evidence="1">Nucleus membrane</location>
        <topology evidence="1">Multi-pass membrane protein</topology>
    </subcellularLocation>
    <subcellularLocation>
        <location evidence="2">Nucleus</location>
        <location evidence="2">Nuclear pore complex</location>
    </subcellularLocation>
</comment>
<dbReference type="OrthoDB" id="67850at2759"/>
<dbReference type="PANTHER" id="PTHR13269">
    <property type="entry name" value="NUCLEOPORIN NDC1"/>
    <property type="match status" value="1"/>
</dbReference>
<feature type="transmembrane region" description="Helical" evidence="13">
    <location>
        <begin position="12"/>
        <end position="38"/>
    </location>
</feature>
<dbReference type="GO" id="GO:0006999">
    <property type="term" value="P:nuclear pore organization"/>
    <property type="evidence" value="ECO:0007669"/>
    <property type="project" value="TreeGrafter"/>
</dbReference>
<keyword evidence="8 13" id="KW-1133">Transmembrane helix</keyword>